<keyword evidence="1" id="KW-1133">Transmembrane helix</keyword>
<sequence>MKFDMSQAWNDALALLKGNLSMIAIVAGVFFFLPYALLAVVAPEAATGMAAGGQPAPDDFDAIMEQSLALYSENWWLFLLVGLLQGIGMISLLALLTDRSRPTVGDAIGFGVKALLPYIGTALLTGLVFVLAIGVPVGIAAATGSTALIAIVGLLAFVGGIYLYTKLSLTAPVIGIERIMNPVKVIGRSWQLTKGNSLRLFLFYFLLILVFGVVSIVIGMVFGLVMAIFGPQGAAIGTGISSGLINAVFVCIFLAVLAAIHGQLSGGSSEGISETFD</sequence>
<dbReference type="Proteomes" id="UP000446786">
    <property type="component" value="Unassembled WGS sequence"/>
</dbReference>
<name>A0A845APY6_9SPHN</name>
<organism evidence="2 3">
    <name type="scientific">Parerythrobacter jejuensis</name>
    <dbReference type="NCBI Taxonomy" id="795812"/>
    <lineage>
        <taxon>Bacteria</taxon>
        <taxon>Pseudomonadati</taxon>
        <taxon>Pseudomonadota</taxon>
        <taxon>Alphaproteobacteria</taxon>
        <taxon>Sphingomonadales</taxon>
        <taxon>Erythrobacteraceae</taxon>
        <taxon>Parerythrobacter</taxon>
    </lineage>
</organism>
<evidence type="ECO:0000313" key="2">
    <source>
        <dbReference type="EMBL" id="MXP31457.1"/>
    </source>
</evidence>
<dbReference type="OrthoDB" id="7391073at2"/>
<proteinExistence type="predicted"/>
<evidence type="ECO:0000313" key="3">
    <source>
        <dbReference type="Proteomes" id="UP000446786"/>
    </source>
</evidence>
<keyword evidence="3" id="KW-1185">Reference proteome</keyword>
<feature type="transmembrane region" description="Helical" evidence="1">
    <location>
        <begin position="145"/>
        <end position="164"/>
    </location>
</feature>
<dbReference type="EMBL" id="WTYE01000001">
    <property type="protein sequence ID" value="MXP31457.1"/>
    <property type="molecule type" value="Genomic_DNA"/>
</dbReference>
<dbReference type="RefSeq" id="WP_160778895.1">
    <property type="nucleotide sequence ID" value="NZ_BAAAZF010000001.1"/>
</dbReference>
<feature type="transmembrane region" description="Helical" evidence="1">
    <location>
        <begin position="75"/>
        <end position="95"/>
    </location>
</feature>
<feature type="transmembrane region" description="Helical" evidence="1">
    <location>
        <begin position="20"/>
        <end position="42"/>
    </location>
</feature>
<evidence type="ECO:0000256" key="1">
    <source>
        <dbReference type="SAM" id="Phobius"/>
    </source>
</evidence>
<comment type="caution">
    <text evidence="2">The sequence shown here is derived from an EMBL/GenBank/DDBJ whole genome shotgun (WGS) entry which is preliminary data.</text>
</comment>
<gene>
    <name evidence="2" type="ORF">GRI94_06440</name>
</gene>
<feature type="transmembrane region" description="Helical" evidence="1">
    <location>
        <begin position="235"/>
        <end position="260"/>
    </location>
</feature>
<reference evidence="2 3" key="1">
    <citation type="submission" date="2019-12" db="EMBL/GenBank/DDBJ databases">
        <title>Genomic-based taxomic classification of the family Erythrobacteraceae.</title>
        <authorList>
            <person name="Xu L."/>
        </authorList>
    </citation>
    <scope>NUCLEOTIDE SEQUENCE [LARGE SCALE GENOMIC DNA]</scope>
    <source>
        <strain evidence="2 3">JCM 16677</strain>
    </source>
</reference>
<protein>
    <recommendedName>
        <fullName evidence="4">Glycerophosphoryl diester phosphodiesterase membrane domain-containing protein</fullName>
    </recommendedName>
</protein>
<keyword evidence="1" id="KW-0812">Transmembrane</keyword>
<feature type="transmembrane region" description="Helical" evidence="1">
    <location>
        <begin position="115"/>
        <end position="139"/>
    </location>
</feature>
<dbReference type="AlphaFoldDB" id="A0A845APY6"/>
<feature type="transmembrane region" description="Helical" evidence="1">
    <location>
        <begin position="201"/>
        <end position="229"/>
    </location>
</feature>
<accession>A0A845APY6</accession>
<evidence type="ECO:0008006" key="4">
    <source>
        <dbReference type="Google" id="ProtNLM"/>
    </source>
</evidence>
<keyword evidence="1" id="KW-0472">Membrane</keyword>